<evidence type="ECO:0000313" key="2">
    <source>
        <dbReference type="EMBL" id="MCH6171255.1"/>
    </source>
</evidence>
<dbReference type="Proteomes" id="UP001299970">
    <property type="component" value="Unassembled WGS sequence"/>
</dbReference>
<feature type="chain" id="PRO_5045286776" description="Subtilisin inhibitor-like" evidence="1">
    <location>
        <begin position="31"/>
        <end position="172"/>
    </location>
</feature>
<sequence>MRAPERRRLPPRRVFAPTVLALLAAAACSAGPPVARPAPAPPPSSAAPVATDGCPAVPATGNEMATVDYVDFIVIGTTTYLADREVVERSGLGEVVMRSRCSFRELNDRTGRMTPPAQNGDTGFLPPGTPVYSVHGWPVACRVAAESDGRLQFYLAQQSGGDRSQPVECAVG</sequence>
<dbReference type="EMBL" id="JAKXMK010000041">
    <property type="protein sequence ID" value="MCH6171255.1"/>
    <property type="molecule type" value="Genomic_DNA"/>
</dbReference>
<evidence type="ECO:0000313" key="3">
    <source>
        <dbReference type="Proteomes" id="UP001299970"/>
    </source>
</evidence>
<reference evidence="2 3" key="1">
    <citation type="submission" date="2022-03" db="EMBL/GenBank/DDBJ databases">
        <title>Pseudonocardia alaer sp. nov., a novel actinomycete isolated from reed forest soil.</title>
        <authorList>
            <person name="Wang L."/>
        </authorList>
    </citation>
    <scope>NUCLEOTIDE SEQUENCE [LARGE SCALE GENOMIC DNA]</scope>
    <source>
        <strain evidence="2 3">Y-16303</strain>
    </source>
</reference>
<comment type="caution">
    <text evidence="2">The sequence shown here is derived from an EMBL/GenBank/DDBJ whole genome shotgun (WGS) entry which is preliminary data.</text>
</comment>
<keyword evidence="3" id="KW-1185">Reference proteome</keyword>
<evidence type="ECO:0008006" key="4">
    <source>
        <dbReference type="Google" id="ProtNLM"/>
    </source>
</evidence>
<name>A0ABS9TRS9_9PSEU</name>
<keyword evidence="1" id="KW-0732">Signal</keyword>
<evidence type="ECO:0000256" key="1">
    <source>
        <dbReference type="SAM" id="SignalP"/>
    </source>
</evidence>
<protein>
    <recommendedName>
        <fullName evidence="4">Subtilisin inhibitor-like</fullName>
    </recommendedName>
</protein>
<organism evidence="2 3">
    <name type="scientific">Pseudonocardia alaniniphila</name>
    <dbReference type="NCBI Taxonomy" id="75291"/>
    <lineage>
        <taxon>Bacteria</taxon>
        <taxon>Bacillati</taxon>
        <taxon>Actinomycetota</taxon>
        <taxon>Actinomycetes</taxon>
        <taxon>Pseudonocardiales</taxon>
        <taxon>Pseudonocardiaceae</taxon>
        <taxon>Pseudonocardia</taxon>
    </lineage>
</organism>
<feature type="signal peptide" evidence="1">
    <location>
        <begin position="1"/>
        <end position="30"/>
    </location>
</feature>
<gene>
    <name evidence="2" type="ORF">MMF94_36615</name>
</gene>
<proteinExistence type="predicted"/>
<dbReference type="PROSITE" id="PS51257">
    <property type="entry name" value="PROKAR_LIPOPROTEIN"/>
    <property type="match status" value="1"/>
</dbReference>
<dbReference type="RefSeq" id="WP_241042063.1">
    <property type="nucleotide sequence ID" value="NZ_BAAAJF010000010.1"/>
</dbReference>
<accession>A0ABS9TRS9</accession>